<accession>A0ABT5ME11</accession>
<reference evidence="2 3" key="1">
    <citation type="submission" date="2023-02" db="EMBL/GenBank/DDBJ databases">
        <title>Bacterial whole genome sequence for Curvibacter sp. HBC28.</title>
        <authorList>
            <person name="Le V."/>
            <person name="Ko S.-R."/>
            <person name="Ahn C.-Y."/>
            <person name="Oh H.-M."/>
        </authorList>
    </citation>
    <scope>NUCLEOTIDE SEQUENCE [LARGE SCALE GENOMIC DNA]</scope>
    <source>
        <strain evidence="2 3">HBC28</strain>
    </source>
</reference>
<protein>
    <submittedName>
        <fullName evidence="2">Uncharacterized protein</fullName>
    </submittedName>
</protein>
<keyword evidence="3" id="KW-1185">Reference proteome</keyword>
<dbReference type="RefSeq" id="WP_273926495.1">
    <property type="nucleotide sequence ID" value="NZ_JAQSIN010000002.1"/>
</dbReference>
<evidence type="ECO:0000313" key="2">
    <source>
        <dbReference type="EMBL" id="MDD0814823.1"/>
    </source>
</evidence>
<gene>
    <name evidence="2" type="ORF">PSQ39_09305</name>
</gene>
<comment type="caution">
    <text evidence="2">The sequence shown here is derived from an EMBL/GenBank/DDBJ whole genome shotgun (WGS) entry which is preliminary data.</text>
</comment>
<dbReference type="EMBL" id="JAQSIO010000003">
    <property type="protein sequence ID" value="MDD0814823.1"/>
    <property type="molecule type" value="Genomic_DNA"/>
</dbReference>
<proteinExistence type="predicted"/>
<dbReference type="Proteomes" id="UP001528672">
    <property type="component" value="Unassembled WGS sequence"/>
</dbReference>
<sequence length="99" mass="10860">MVRKSGLAQGQVIESEIPPTTGPQQGLGRHLSPLLQDHAVVVIEDVTRRGQTPPSVAVVREKTANTTIVLDHRQAQIQRLLPNDASKTRLIKRTAQLRA</sequence>
<name>A0ABT5ME11_9BURK</name>
<feature type="region of interest" description="Disordered" evidence="1">
    <location>
        <begin position="1"/>
        <end position="30"/>
    </location>
</feature>
<organism evidence="2 3">
    <name type="scientific">Curvibacter microcysteis</name>
    <dbReference type="NCBI Taxonomy" id="3026419"/>
    <lineage>
        <taxon>Bacteria</taxon>
        <taxon>Pseudomonadati</taxon>
        <taxon>Pseudomonadota</taxon>
        <taxon>Betaproteobacteria</taxon>
        <taxon>Burkholderiales</taxon>
        <taxon>Comamonadaceae</taxon>
        <taxon>Curvibacter</taxon>
    </lineage>
</organism>
<evidence type="ECO:0000256" key="1">
    <source>
        <dbReference type="SAM" id="MobiDB-lite"/>
    </source>
</evidence>
<evidence type="ECO:0000313" key="3">
    <source>
        <dbReference type="Proteomes" id="UP001528672"/>
    </source>
</evidence>